<dbReference type="GeneID" id="92712631"/>
<evidence type="ECO:0008006" key="3">
    <source>
        <dbReference type="Google" id="ProtNLM"/>
    </source>
</evidence>
<name>A0A1M6GFX9_9BACE</name>
<sequence length="210" mass="24818">MNRITLTLKRPFIWLSRFRHRCGYGVHSPFAFNLITQVIYESTPYYRYKDLAVEQKKLASQKDKNWMYESKKVKRLLFRLVNYTQPDTIVDAGRLAASSLYLKAGKEGADYTSASELSELFLEAGVPVDFLYLHDYRHPEFVEEVFRICAIRTAKKSVFVVEGIRYTPQMKKLWKRMMQDEKVGITFDLYDIGILFFDKTKIKQDYIVNF</sequence>
<keyword evidence="2" id="KW-1185">Reference proteome</keyword>
<evidence type="ECO:0000313" key="1">
    <source>
        <dbReference type="EMBL" id="SHJ08850.1"/>
    </source>
</evidence>
<dbReference type="Proteomes" id="UP000184192">
    <property type="component" value="Unassembled WGS sequence"/>
</dbReference>
<reference evidence="2" key="1">
    <citation type="submission" date="2016-11" db="EMBL/GenBank/DDBJ databases">
        <authorList>
            <person name="Varghese N."/>
            <person name="Submissions S."/>
        </authorList>
    </citation>
    <scope>NUCLEOTIDE SEQUENCE [LARGE SCALE GENOMIC DNA]</scope>
    <source>
        <strain evidence="2">DSM 26884</strain>
    </source>
</reference>
<accession>A0A1M6GFX9</accession>
<evidence type="ECO:0000313" key="2">
    <source>
        <dbReference type="Proteomes" id="UP000184192"/>
    </source>
</evidence>
<dbReference type="EMBL" id="FQZN01000015">
    <property type="protein sequence ID" value="SHJ08850.1"/>
    <property type="molecule type" value="Genomic_DNA"/>
</dbReference>
<dbReference type="RefSeq" id="WP_025830563.1">
    <property type="nucleotide sequence ID" value="NZ_FQZN01000015.1"/>
</dbReference>
<dbReference type="AlphaFoldDB" id="A0A1M6GFX9"/>
<gene>
    <name evidence="1" type="ORF">SAMN05444350_11514</name>
</gene>
<dbReference type="eggNOG" id="COG4122">
    <property type="taxonomic scope" value="Bacteria"/>
</dbReference>
<organism evidence="1 2">
    <name type="scientific">Bacteroides stercorirosoris</name>
    <dbReference type="NCBI Taxonomy" id="871324"/>
    <lineage>
        <taxon>Bacteria</taxon>
        <taxon>Pseudomonadati</taxon>
        <taxon>Bacteroidota</taxon>
        <taxon>Bacteroidia</taxon>
        <taxon>Bacteroidales</taxon>
        <taxon>Bacteroidaceae</taxon>
        <taxon>Bacteroides</taxon>
    </lineage>
</organism>
<protein>
    <recommendedName>
        <fullName evidence="3">Class I SAM-dependent methyltransferase</fullName>
    </recommendedName>
</protein>
<proteinExistence type="predicted"/>